<reference evidence="1" key="1">
    <citation type="submission" date="2018-05" db="EMBL/GenBank/DDBJ databases">
        <authorList>
            <person name="Lanie J.A."/>
            <person name="Ng W.-L."/>
            <person name="Kazmierczak K.M."/>
            <person name="Andrzejewski T.M."/>
            <person name="Davidsen T.M."/>
            <person name="Wayne K.J."/>
            <person name="Tettelin H."/>
            <person name="Glass J.I."/>
            <person name="Rusch D."/>
            <person name="Podicherti R."/>
            <person name="Tsui H.-C.T."/>
            <person name="Winkler M.E."/>
        </authorList>
    </citation>
    <scope>NUCLEOTIDE SEQUENCE</scope>
</reference>
<protein>
    <submittedName>
        <fullName evidence="1">Uncharacterized protein</fullName>
    </submittedName>
</protein>
<sequence>MNERKIVWLLSSEGILDQSGNLIPDTPFGESSVIAGGVGQDCL</sequence>
<name>A0A383DJS6_9ZZZZ</name>
<proteinExistence type="predicted"/>
<accession>A0A383DJS6</accession>
<evidence type="ECO:0000313" key="1">
    <source>
        <dbReference type="EMBL" id="SVE44570.1"/>
    </source>
</evidence>
<organism evidence="1">
    <name type="scientific">marine metagenome</name>
    <dbReference type="NCBI Taxonomy" id="408172"/>
    <lineage>
        <taxon>unclassified sequences</taxon>
        <taxon>metagenomes</taxon>
        <taxon>ecological metagenomes</taxon>
    </lineage>
</organism>
<feature type="non-terminal residue" evidence="1">
    <location>
        <position position="43"/>
    </location>
</feature>
<gene>
    <name evidence="1" type="ORF">METZ01_LOCUS497424</name>
</gene>
<dbReference type="AlphaFoldDB" id="A0A383DJS6"/>
<dbReference type="EMBL" id="UINC01217805">
    <property type="protein sequence ID" value="SVE44570.1"/>
    <property type="molecule type" value="Genomic_DNA"/>
</dbReference>